<organism evidence="2 3">
    <name type="scientific">Desulfosarcina ovata subsp. sediminis</name>
    <dbReference type="NCBI Taxonomy" id="885957"/>
    <lineage>
        <taxon>Bacteria</taxon>
        <taxon>Pseudomonadati</taxon>
        <taxon>Thermodesulfobacteriota</taxon>
        <taxon>Desulfobacteria</taxon>
        <taxon>Desulfobacterales</taxon>
        <taxon>Desulfosarcinaceae</taxon>
        <taxon>Desulfosarcina</taxon>
    </lineage>
</organism>
<feature type="transmembrane region" description="Helical" evidence="1">
    <location>
        <begin position="76"/>
        <end position="100"/>
    </location>
</feature>
<dbReference type="AlphaFoldDB" id="A0A5K7ZPJ6"/>
<proteinExistence type="predicted"/>
<dbReference type="InterPro" id="IPR004714">
    <property type="entry name" value="Cyt_oxidase_maturation_cbb3"/>
</dbReference>
<reference evidence="2 3" key="1">
    <citation type="submission" date="2019-11" db="EMBL/GenBank/DDBJ databases">
        <title>Comparative genomics of hydrocarbon-degrading Desulfosarcina strains.</title>
        <authorList>
            <person name="Watanabe M."/>
            <person name="Kojima H."/>
            <person name="Fukui M."/>
        </authorList>
    </citation>
    <scope>NUCLEOTIDE SEQUENCE [LARGE SCALE GENOMIC DNA]</scope>
    <source>
        <strain evidence="2 3">28bB2T</strain>
    </source>
</reference>
<dbReference type="KEGG" id="dov:DSCO28_34110"/>
<keyword evidence="1" id="KW-0472">Membrane</keyword>
<sequence>MKSIPLQPKHLQPKHLMYYPYFIAYITIGLVISLAVFYWAFKTGQFGDQQRARYLPLKDDGDAPPVKATRFNRIEIYGLFILAIAGLGATGAVLAFALYFSKQ</sequence>
<accession>A0A5K7ZPJ6</accession>
<evidence type="ECO:0000256" key="1">
    <source>
        <dbReference type="SAM" id="Phobius"/>
    </source>
</evidence>
<evidence type="ECO:0000313" key="3">
    <source>
        <dbReference type="Proteomes" id="UP000425960"/>
    </source>
</evidence>
<keyword evidence="1" id="KW-0812">Transmembrane</keyword>
<evidence type="ECO:0000313" key="2">
    <source>
        <dbReference type="EMBL" id="BBO82845.1"/>
    </source>
</evidence>
<dbReference type="EMBL" id="AP021876">
    <property type="protein sequence ID" value="BBO82845.1"/>
    <property type="molecule type" value="Genomic_DNA"/>
</dbReference>
<dbReference type="Proteomes" id="UP000425960">
    <property type="component" value="Chromosome"/>
</dbReference>
<keyword evidence="1" id="KW-1133">Transmembrane helix</keyword>
<protein>
    <submittedName>
        <fullName evidence="2">Uncharacterized protein</fullName>
    </submittedName>
</protein>
<dbReference type="Pfam" id="PF03597">
    <property type="entry name" value="FixS"/>
    <property type="match status" value="1"/>
</dbReference>
<feature type="transmembrane region" description="Helical" evidence="1">
    <location>
        <begin position="21"/>
        <end position="41"/>
    </location>
</feature>
<name>A0A5K7ZPJ6_9BACT</name>
<gene>
    <name evidence="2" type="ORF">DSCO28_34110</name>
</gene>